<dbReference type="InterPro" id="IPR013693">
    <property type="entry name" value="SpoIID/LytB_N"/>
</dbReference>
<reference evidence="3 4" key="1">
    <citation type="journal article" date="2003" name="Nature">
        <title>The genome of a motile marine Synechococcus.</title>
        <authorList>
            <person name="Palenik B."/>
            <person name="Brahamsha B."/>
            <person name="Larimer F."/>
            <person name="Land M."/>
            <person name="Hauser L."/>
            <person name="Chain P."/>
            <person name="Lamerdin J."/>
            <person name="Regala W."/>
            <person name="Allen E.A."/>
            <person name="McCarren J."/>
            <person name="Paulsen I."/>
            <person name="Dufresne A."/>
            <person name="Partensky F."/>
            <person name="Webb E."/>
            <person name="Waterbury J."/>
        </authorList>
    </citation>
    <scope>NUCLEOTIDE SEQUENCE [LARGE SCALE GENOMIC DNA]</scope>
    <source>
        <strain evidence="3 4">WH8102</strain>
    </source>
</reference>
<accession>Q7U8S3</accession>
<proteinExistence type="predicted"/>
<dbReference type="Proteomes" id="UP000001422">
    <property type="component" value="Chromosome"/>
</dbReference>
<dbReference type="PANTHER" id="PTHR30032:SF4">
    <property type="entry name" value="AMIDASE ENHANCER"/>
    <property type="match status" value="1"/>
</dbReference>
<dbReference type="GO" id="GO:0030435">
    <property type="term" value="P:sporulation resulting in formation of a cellular spore"/>
    <property type="evidence" value="ECO:0007669"/>
    <property type="project" value="InterPro"/>
</dbReference>
<keyword evidence="1" id="KW-0732">Signal</keyword>
<keyword evidence="4" id="KW-1185">Reference proteome</keyword>
<dbReference type="STRING" id="84588.SYNW0539"/>
<dbReference type="RefSeq" id="WP_011127408.1">
    <property type="nucleotide sequence ID" value="NC_005070.1"/>
</dbReference>
<dbReference type="EMBL" id="BX569690">
    <property type="protein sequence ID" value="CAE07054.1"/>
    <property type="molecule type" value="Genomic_DNA"/>
</dbReference>
<dbReference type="GO" id="GO:0030288">
    <property type="term" value="C:outer membrane-bounded periplasmic space"/>
    <property type="evidence" value="ECO:0007669"/>
    <property type="project" value="TreeGrafter"/>
</dbReference>
<dbReference type="HOGENOM" id="CLU_021203_3_3_3"/>
<dbReference type="AlphaFoldDB" id="Q7U8S3"/>
<dbReference type="KEGG" id="syw:SYNW0539"/>
<evidence type="ECO:0000259" key="2">
    <source>
        <dbReference type="Pfam" id="PF08486"/>
    </source>
</evidence>
<name>Q7U8S3_PARMW</name>
<evidence type="ECO:0000256" key="1">
    <source>
        <dbReference type="SAM" id="SignalP"/>
    </source>
</evidence>
<sequence length="442" mass="47756">MRFAPIVALMGCAVVSAVAPPAAVPLGREPQMRVLVQEGSRLALRADGEQLFEVRGLPGGRRSLRRFVLRLRGGALVAELDGEQLRLPASSLLRVTSNDPRGIWLGQRRYRGELRLSGRGGQLRAVNALGIEAYLMSVVGSEMPHQWPLAALQAQAVAARTYALQQRSRGGGWDLKATVSSQVYLGVESETPSTRKAVASTRSLVLVHGGKLINAVFHSSSGGVTEASGMVWRNQLPYLVSVPDHDQHSPMHRWQERFDLEGLRQRLPETGGVNAVDVLSRTASGRVRQARLQGPRGSLLLSGADLRRRLGLKSTLVSFEMVQATAPAPPEPLPALQARPVRGRSRLAQLTAAVASPRPSLLGGHGRQRRHVVPGMQLLVTGQGHGHGVGMSQWGANGLARQGADFRTILSHYYRGADVMPYQPHHDSAVAQAWPSAPAWRG</sequence>
<feature type="chain" id="PRO_5004294006" evidence="1">
    <location>
        <begin position="20"/>
        <end position="442"/>
    </location>
</feature>
<evidence type="ECO:0000313" key="3">
    <source>
        <dbReference type="EMBL" id="CAE07054.1"/>
    </source>
</evidence>
<feature type="signal peptide" evidence="1">
    <location>
        <begin position="1"/>
        <end position="19"/>
    </location>
</feature>
<dbReference type="InterPro" id="IPR051922">
    <property type="entry name" value="Bact_Sporulation_Assoc"/>
</dbReference>
<evidence type="ECO:0000313" key="4">
    <source>
        <dbReference type="Proteomes" id="UP000001422"/>
    </source>
</evidence>
<dbReference type="NCBIfam" id="TIGR02669">
    <property type="entry name" value="SpoIID_LytB"/>
    <property type="match status" value="1"/>
</dbReference>
<dbReference type="PANTHER" id="PTHR30032">
    <property type="entry name" value="N-ACETYLMURAMOYL-L-ALANINE AMIDASE-RELATED"/>
    <property type="match status" value="1"/>
</dbReference>
<dbReference type="InterPro" id="IPR013486">
    <property type="entry name" value="SpoIID/LytB"/>
</dbReference>
<feature type="domain" description="Sporulation stage II protein D amidase enhancer LytB N-terminal" evidence="2">
    <location>
        <begin position="121"/>
        <end position="208"/>
    </location>
</feature>
<gene>
    <name evidence="3" type="ordered locus">SYNW0539</name>
</gene>
<protein>
    <submittedName>
        <fullName evidence="3">Similar to stage II sporulation protein D</fullName>
    </submittedName>
</protein>
<dbReference type="eggNOG" id="COG2385">
    <property type="taxonomic scope" value="Bacteria"/>
</dbReference>
<dbReference type="Pfam" id="PF08486">
    <property type="entry name" value="SpoIID"/>
    <property type="match status" value="1"/>
</dbReference>
<organism evidence="3 4">
    <name type="scientific">Parasynechococcus marenigrum (strain WH8102)</name>
    <dbReference type="NCBI Taxonomy" id="84588"/>
    <lineage>
        <taxon>Bacteria</taxon>
        <taxon>Bacillati</taxon>
        <taxon>Cyanobacteriota</taxon>
        <taxon>Cyanophyceae</taxon>
        <taxon>Synechococcales</taxon>
        <taxon>Prochlorococcaceae</taxon>
        <taxon>Parasynechococcus</taxon>
        <taxon>Parasynechococcus marenigrum</taxon>
    </lineage>
</organism>